<sequence length="159" mass="17843">MEVHESLLSRMDNVQQKLADVTNSAEKMQSEVEQAIFDCLGTHSELCEAQELEATLVDKMGLESYWSPGKRFASPDAGAEGPQPNSLYKELQRKRAVAQHLSGLLRGARNVIKEERKRSCNLNLGFPCDTSRYMEVARMLDFLNQPTSPGKKRSVGKTR</sequence>
<keyword evidence="1" id="KW-0175">Coiled coil</keyword>
<reference evidence="2 3" key="1">
    <citation type="journal article" date="2021" name="Elife">
        <title>Chloroplast acquisition without the gene transfer in kleptoplastic sea slugs, Plakobranchus ocellatus.</title>
        <authorList>
            <person name="Maeda T."/>
            <person name="Takahashi S."/>
            <person name="Yoshida T."/>
            <person name="Shimamura S."/>
            <person name="Takaki Y."/>
            <person name="Nagai Y."/>
            <person name="Toyoda A."/>
            <person name="Suzuki Y."/>
            <person name="Arimoto A."/>
            <person name="Ishii H."/>
            <person name="Satoh N."/>
            <person name="Nishiyama T."/>
            <person name="Hasebe M."/>
            <person name="Maruyama T."/>
            <person name="Minagawa J."/>
            <person name="Obokata J."/>
            <person name="Shigenobu S."/>
        </authorList>
    </citation>
    <scope>NUCLEOTIDE SEQUENCE [LARGE SCALE GENOMIC DNA]</scope>
</reference>
<name>A0AAV4GV38_9GAST</name>
<evidence type="ECO:0000313" key="2">
    <source>
        <dbReference type="EMBL" id="GFR89368.1"/>
    </source>
</evidence>
<keyword evidence="3" id="KW-1185">Reference proteome</keyword>
<proteinExistence type="predicted"/>
<dbReference type="AlphaFoldDB" id="A0AAV4GV38"/>
<gene>
    <name evidence="2" type="ORF">ElyMa_004276500</name>
</gene>
<dbReference type="EMBL" id="BMAT01008623">
    <property type="protein sequence ID" value="GFR89368.1"/>
    <property type="molecule type" value="Genomic_DNA"/>
</dbReference>
<comment type="caution">
    <text evidence="2">The sequence shown here is derived from an EMBL/GenBank/DDBJ whole genome shotgun (WGS) entry which is preliminary data.</text>
</comment>
<organism evidence="2 3">
    <name type="scientific">Elysia marginata</name>
    <dbReference type="NCBI Taxonomy" id="1093978"/>
    <lineage>
        <taxon>Eukaryota</taxon>
        <taxon>Metazoa</taxon>
        <taxon>Spiralia</taxon>
        <taxon>Lophotrochozoa</taxon>
        <taxon>Mollusca</taxon>
        <taxon>Gastropoda</taxon>
        <taxon>Heterobranchia</taxon>
        <taxon>Euthyneura</taxon>
        <taxon>Panpulmonata</taxon>
        <taxon>Sacoglossa</taxon>
        <taxon>Placobranchoidea</taxon>
        <taxon>Plakobranchidae</taxon>
        <taxon>Elysia</taxon>
    </lineage>
</organism>
<evidence type="ECO:0000256" key="1">
    <source>
        <dbReference type="SAM" id="Coils"/>
    </source>
</evidence>
<accession>A0AAV4GV38</accession>
<protein>
    <submittedName>
        <fullName evidence="2">Uncharacterized protein</fullName>
    </submittedName>
</protein>
<dbReference type="Proteomes" id="UP000762676">
    <property type="component" value="Unassembled WGS sequence"/>
</dbReference>
<feature type="coiled-coil region" evidence="1">
    <location>
        <begin position="4"/>
        <end position="31"/>
    </location>
</feature>
<evidence type="ECO:0000313" key="3">
    <source>
        <dbReference type="Proteomes" id="UP000762676"/>
    </source>
</evidence>